<protein>
    <submittedName>
        <fullName evidence="3">Acyl dehydratase</fullName>
    </submittedName>
</protein>
<feature type="domain" description="MaoC-like" evidence="2">
    <location>
        <begin position="19"/>
        <end position="109"/>
    </location>
</feature>
<dbReference type="InterPro" id="IPR002539">
    <property type="entry name" value="MaoC-like_dom"/>
</dbReference>
<evidence type="ECO:0000313" key="4">
    <source>
        <dbReference type="Proteomes" id="UP000444960"/>
    </source>
</evidence>
<sequence length="149" mass="16077">MDKIYADDLHVGAVYPFGTYEVTLDELIEFATQWDPQDFHTDADAAARSVYGGLIASGVHTIAINQRLSVEAVYRHWHVIAGHSLGDVRFVRPVRAGDVLSGHAEITAVAPEPDRGRAVVGVAMTVTNGTGRPVLTASTDLYVHLAPRS</sequence>
<dbReference type="RefSeq" id="WP_161893951.1">
    <property type="nucleotide sequence ID" value="NZ_BJOV01000002.1"/>
</dbReference>
<accession>A0A7I9V3K2</accession>
<dbReference type="Proteomes" id="UP000444960">
    <property type="component" value="Unassembled WGS sequence"/>
</dbReference>
<dbReference type="EMBL" id="BJOV01000002">
    <property type="protein sequence ID" value="GED99995.1"/>
    <property type="molecule type" value="Genomic_DNA"/>
</dbReference>
<comment type="similarity">
    <text evidence="1">Belongs to the enoyl-CoA hydratase/isomerase family.</text>
</comment>
<dbReference type="OrthoDB" id="9797938at2"/>
<comment type="caution">
    <text evidence="3">The sequence shown here is derived from an EMBL/GenBank/DDBJ whole genome shotgun (WGS) entry which is preliminary data.</text>
</comment>
<dbReference type="Gene3D" id="3.10.129.10">
    <property type="entry name" value="Hotdog Thioesterase"/>
    <property type="match status" value="1"/>
</dbReference>
<dbReference type="InterPro" id="IPR029069">
    <property type="entry name" value="HotDog_dom_sf"/>
</dbReference>
<dbReference type="Pfam" id="PF01575">
    <property type="entry name" value="MaoC_dehydratas"/>
    <property type="match status" value="1"/>
</dbReference>
<evidence type="ECO:0000259" key="2">
    <source>
        <dbReference type="Pfam" id="PF01575"/>
    </source>
</evidence>
<dbReference type="InterPro" id="IPR052342">
    <property type="entry name" value="MCH/BMMD"/>
</dbReference>
<dbReference type="AlphaFoldDB" id="A0A7I9V3K2"/>
<gene>
    <name evidence="3" type="ORF">nbrc107696_04420</name>
</gene>
<keyword evidence="4" id="KW-1185">Reference proteome</keyword>
<dbReference type="PANTHER" id="PTHR43664:SF1">
    <property type="entry name" value="BETA-METHYLMALYL-COA DEHYDRATASE"/>
    <property type="match status" value="1"/>
</dbReference>
<reference evidence="4" key="1">
    <citation type="submission" date="2019-06" db="EMBL/GenBank/DDBJ databases">
        <title>Gordonia isolated from sludge of a wastewater treatment plant.</title>
        <authorList>
            <person name="Tamura T."/>
            <person name="Aoyama K."/>
            <person name="Kang Y."/>
            <person name="Saito S."/>
            <person name="Akiyama N."/>
            <person name="Yazawa K."/>
            <person name="Gonoi T."/>
            <person name="Mikami Y."/>
        </authorList>
    </citation>
    <scope>NUCLEOTIDE SEQUENCE [LARGE SCALE GENOMIC DNA]</scope>
    <source>
        <strain evidence="4">NBRC 107696</strain>
    </source>
</reference>
<evidence type="ECO:0000313" key="3">
    <source>
        <dbReference type="EMBL" id="GED99995.1"/>
    </source>
</evidence>
<dbReference type="PANTHER" id="PTHR43664">
    <property type="entry name" value="MONOAMINE OXIDASE-RELATED"/>
    <property type="match status" value="1"/>
</dbReference>
<dbReference type="SUPFAM" id="SSF54637">
    <property type="entry name" value="Thioesterase/thiol ester dehydrase-isomerase"/>
    <property type="match status" value="1"/>
</dbReference>
<name>A0A7I9V3K2_9ACTN</name>
<proteinExistence type="inferred from homology"/>
<evidence type="ECO:0000256" key="1">
    <source>
        <dbReference type="ARBA" id="ARBA00005254"/>
    </source>
</evidence>
<organism evidence="3 4">
    <name type="scientific">Gordonia spumicola</name>
    <dbReference type="NCBI Taxonomy" id="589161"/>
    <lineage>
        <taxon>Bacteria</taxon>
        <taxon>Bacillati</taxon>
        <taxon>Actinomycetota</taxon>
        <taxon>Actinomycetes</taxon>
        <taxon>Mycobacteriales</taxon>
        <taxon>Gordoniaceae</taxon>
        <taxon>Gordonia</taxon>
    </lineage>
</organism>